<accession>A0A7J7CR94</accession>
<comment type="caution">
    <text evidence="2">The sequence shown here is derived from an EMBL/GenBank/DDBJ whole genome shotgun (WGS) entry which is preliminary data.</text>
</comment>
<feature type="compositionally biased region" description="Acidic residues" evidence="1">
    <location>
        <begin position="69"/>
        <end position="81"/>
    </location>
</feature>
<organism evidence="2 3">
    <name type="scientific">Tripterygium wilfordii</name>
    <name type="common">Thunder God vine</name>
    <dbReference type="NCBI Taxonomy" id="458696"/>
    <lineage>
        <taxon>Eukaryota</taxon>
        <taxon>Viridiplantae</taxon>
        <taxon>Streptophyta</taxon>
        <taxon>Embryophyta</taxon>
        <taxon>Tracheophyta</taxon>
        <taxon>Spermatophyta</taxon>
        <taxon>Magnoliopsida</taxon>
        <taxon>eudicotyledons</taxon>
        <taxon>Gunneridae</taxon>
        <taxon>Pentapetalae</taxon>
        <taxon>rosids</taxon>
        <taxon>fabids</taxon>
        <taxon>Celastrales</taxon>
        <taxon>Celastraceae</taxon>
        <taxon>Tripterygium</taxon>
    </lineage>
</organism>
<proteinExistence type="predicted"/>
<dbReference type="Proteomes" id="UP000593562">
    <property type="component" value="Unassembled WGS sequence"/>
</dbReference>
<reference evidence="2 3" key="1">
    <citation type="journal article" date="2020" name="Nat. Commun.">
        <title>Genome of Tripterygium wilfordii and identification of cytochrome P450 involved in triptolide biosynthesis.</title>
        <authorList>
            <person name="Tu L."/>
            <person name="Su P."/>
            <person name="Zhang Z."/>
            <person name="Gao L."/>
            <person name="Wang J."/>
            <person name="Hu T."/>
            <person name="Zhou J."/>
            <person name="Zhang Y."/>
            <person name="Zhao Y."/>
            <person name="Liu Y."/>
            <person name="Song Y."/>
            <person name="Tong Y."/>
            <person name="Lu Y."/>
            <person name="Yang J."/>
            <person name="Xu C."/>
            <person name="Jia M."/>
            <person name="Peters R.J."/>
            <person name="Huang L."/>
            <person name="Gao W."/>
        </authorList>
    </citation>
    <scope>NUCLEOTIDE SEQUENCE [LARGE SCALE GENOMIC DNA]</scope>
    <source>
        <strain evidence="3">cv. XIE 37</strain>
        <tissue evidence="2">Leaf</tissue>
    </source>
</reference>
<feature type="region of interest" description="Disordered" evidence="1">
    <location>
        <begin position="62"/>
        <end position="175"/>
    </location>
</feature>
<evidence type="ECO:0000313" key="2">
    <source>
        <dbReference type="EMBL" id="KAF5736479.1"/>
    </source>
</evidence>
<evidence type="ECO:0000313" key="3">
    <source>
        <dbReference type="Proteomes" id="UP000593562"/>
    </source>
</evidence>
<dbReference type="FunCoup" id="A0A7J7CR94">
    <property type="interactions" value="777"/>
</dbReference>
<gene>
    <name evidence="2" type="ORF">HS088_TW14G00622</name>
</gene>
<evidence type="ECO:0000256" key="1">
    <source>
        <dbReference type="SAM" id="MobiDB-lite"/>
    </source>
</evidence>
<dbReference type="EMBL" id="JAAARO010000014">
    <property type="protein sequence ID" value="KAF5736479.1"/>
    <property type="molecule type" value="Genomic_DNA"/>
</dbReference>
<feature type="compositionally biased region" description="Low complexity" evidence="1">
    <location>
        <begin position="103"/>
        <end position="112"/>
    </location>
</feature>
<protein>
    <submittedName>
        <fullName evidence="2">Uncharacterized protein</fullName>
    </submittedName>
</protein>
<dbReference type="InParanoid" id="A0A7J7CR94"/>
<sequence length="195" mass="21620">MEPLHVLIEKDGIARESGLGTSYQNQLQDGYGDSMEIEKDELEKDVERDRGRQTEVWETMALVDYAISSDDDDVSEAEEEPTPPKRQASPPIRPDSQQKSEEPSSSETAPEPLQLPDASFLLNEHGSKKKRDSNGLSSSQLPRSKVPRGTLLHTRNLPDTGGGMLVPPQLSGRKNVVTEDIGKLFVKRRTDDSSH</sequence>
<keyword evidence="3" id="KW-1185">Reference proteome</keyword>
<dbReference type="AlphaFoldDB" id="A0A7J7CR94"/>
<name>A0A7J7CR94_TRIWF</name>